<accession>A0ABU2H660</accession>
<evidence type="ECO:0000313" key="2">
    <source>
        <dbReference type="Proteomes" id="UP001250214"/>
    </source>
</evidence>
<dbReference type="RefSeq" id="WP_310912335.1">
    <property type="nucleotide sequence ID" value="NZ_JAVLVT010000004.1"/>
</dbReference>
<sequence length="99" mass="10835">MIRPSSTPPPDLARRHTCGYAQTWFLAPGRQVRNAALWPQSRTVAVPVRRHAKHHCDTGRLPTRQRVRHGQGPAIGRSAAAQVNTAEAGLFVDIHTGEG</sequence>
<protein>
    <submittedName>
        <fullName evidence="1">Uncharacterized protein</fullName>
    </submittedName>
</protein>
<evidence type="ECO:0000313" key="1">
    <source>
        <dbReference type="EMBL" id="MDS1270788.1"/>
    </source>
</evidence>
<organism evidence="1 2">
    <name type="scientific">Lipingzhangella rawalii</name>
    <dbReference type="NCBI Taxonomy" id="2055835"/>
    <lineage>
        <taxon>Bacteria</taxon>
        <taxon>Bacillati</taxon>
        <taxon>Actinomycetota</taxon>
        <taxon>Actinomycetes</taxon>
        <taxon>Streptosporangiales</taxon>
        <taxon>Nocardiopsidaceae</taxon>
        <taxon>Lipingzhangella</taxon>
    </lineage>
</organism>
<proteinExistence type="predicted"/>
<dbReference type="EMBL" id="JAVLVT010000004">
    <property type="protein sequence ID" value="MDS1270788.1"/>
    <property type="molecule type" value="Genomic_DNA"/>
</dbReference>
<comment type="caution">
    <text evidence="1">The sequence shown here is derived from an EMBL/GenBank/DDBJ whole genome shotgun (WGS) entry which is preliminary data.</text>
</comment>
<reference evidence="2" key="1">
    <citation type="submission" date="2023-07" db="EMBL/GenBank/DDBJ databases">
        <title>Novel species in the genus Lipingzhangella isolated from Sambhar Salt Lake.</title>
        <authorList>
            <person name="Jiya N."/>
            <person name="Kajale S."/>
            <person name="Sharma A."/>
        </authorList>
    </citation>
    <scope>NUCLEOTIDE SEQUENCE [LARGE SCALE GENOMIC DNA]</scope>
    <source>
        <strain evidence="2">LS1_29</strain>
    </source>
</reference>
<keyword evidence="2" id="KW-1185">Reference proteome</keyword>
<gene>
    <name evidence="1" type="ORF">RIF23_10795</name>
</gene>
<name>A0ABU2H660_9ACTN</name>
<dbReference type="Proteomes" id="UP001250214">
    <property type="component" value="Unassembled WGS sequence"/>
</dbReference>